<accession>A0A9W7WMJ8</accession>
<proteinExistence type="predicted"/>
<dbReference type="GO" id="GO:0010739">
    <property type="term" value="P:positive regulation of protein kinase A signaling"/>
    <property type="evidence" value="ECO:0007669"/>
    <property type="project" value="InterPro"/>
</dbReference>
<gene>
    <name evidence="8" type="ORF">IRJ41_024314</name>
</gene>
<evidence type="ECO:0000256" key="5">
    <source>
        <dbReference type="ARBA" id="ARBA00023288"/>
    </source>
</evidence>
<dbReference type="GO" id="GO:0016020">
    <property type="term" value="C:membrane"/>
    <property type="evidence" value="ECO:0007669"/>
    <property type="project" value="UniProtKB-SubCell"/>
</dbReference>
<dbReference type="Proteomes" id="UP001059041">
    <property type="component" value="Linkage Group LG10"/>
</dbReference>
<dbReference type="GO" id="GO:0090036">
    <property type="term" value="P:regulation of protein kinase C signaling"/>
    <property type="evidence" value="ECO:0007669"/>
    <property type="project" value="InterPro"/>
</dbReference>
<comment type="subcellular location">
    <subcellularLocation>
        <location evidence="1">Membrane</location>
        <topology evidence="1">Lipid-anchor</topology>
    </subcellularLocation>
</comment>
<evidence type="ECO:0000256" key="3">
    <source>
        <dbReference type="ARBA" id="ARBA00022860"/>
    </source>
</evidence>
<organism evidence="8 9">
    <name type="scientific">Triplophysa rosa</name>
    <name type="common">Cave loach</name>
    <dbReference type="NCBI Taxonomy" id="992332"/>
    <lineage>
        <taxon>Eukaryota</taxon>
        <taxon>Metazoa</taxon>
        <taxon>Chordata</taxon>
        <taxon>Craniata</taxon>
        <taxon>Vertebrata</taxon>
        <taxon>Euteleostomi</taxon>
        <taxon>Actinopterygii</taxon>
        <taxon>Neopterygii</taxon>
        <taxon>Teleostei</taxon>
        <taxon>Ostariophysi</taxon>
        <taxon>Cypriniformes</taxon>
        <taxon>Nemacheilidae</taxon>
        <taxon>Triplophysa</taxon>
    </lineage>
</organism>
<dbReference type="GO" id="GO:0051018">
    <property type="term" value="F:protein kinase A binding"/>
    <property type="evidence" value="ECO:0007669"/>
    <property type="project" value="InterPro"/>
</dbReference>
<protein>
    <submittedName>
        <fullName evidence="8">Threonine-rich GPI-anchored glycoprotein</fullName>
    </submittedName>
</protein>
<feature type="region of interest" description="Disordered" evidence="6">
    <location>
        <begin position="162"/>
        <end position="242"/>
    </location>
</feature>
<dbReference type="GO" id="GO:0007165">
    <property type="term" value="P:signal transduction"/>
    <property type="evidence" value="ECO:0007669"/>
    <property type="project" value="TreeGrafter"/>
</dbReference>
<feature type="region of interest" description="Disordered" evidence="6">
    <location>
        <begin position="579"/>
        <end position="602"/>
    </location>
</feature>
<dbReference type="PROSITE" id="PS51893">
    <property type="entry name" value="AKAP_CAM_BD"/>
    <property type="match status" value="1"/>
</dbReference>
<dbReference type="InterPro" id="IPR028540">
    <property type="entry name" value="AKAP12"/>
</dbReference>
<reference evidence="8" key="1">
    <citation type="submission" date="2021-02" db="EMBL/GenBank/DDBJ databases">
        <title>Comparative genomics reveals that relaxation of natural selection precedes convergent phenotypic evolution of cavefish.</title>
        <authorList>
            <person name="Peng Z."/>
        </authorList>
    </citation>
    <scope>NUCLEOTIDE SEQUENCE</scope>
    <source>
        <tissue evidence="8">Muscle</tissue>
    </source>
</reference>
<dbReference type="EMBL" id="JAFHDT010000010">
    <property type="protein sequence ID" value="KAI7804938.1"/>
    <property type="molecule type" value="Genomic_DNA"/>
</dbReference>
<feature type="compositionally biased region" description="Polar residues" evidence="6">
    <location>
        <begin position="364"/>
        <end position="377"/>
    </location>
</feature>
<evidence type="ECO:0000313" key="9">
    <source>
        <dbReference type="Proteomes" id="UP001059041"/>
    </source>
</evidence>
<feature type="domain" description="A kinase-anchoring proteins AKAP-5 and AKAP-12 calmodulin (CaM)-binding" evidence="7">
    <location>
        <begin position="470"/>
        <end position="490"/>
    </location>
</feature>
<evidence type="ECO:0000259" key="7">
    <source>
        <dbReference type="PROSITE" id="PS51893"/>
    </source>
</evidence>
<evidence type="ECO:0000256" key="4">
    <source>
        <dbReference type="ARBA" id="ARBA00023136"/>
    </source>
</evidence>
<feature type="compositionally biased region" description="Basic residues" evidence="6">
    <location>
        <begin position="475"/>
        <end position="486"/>
    </location>
</feature>
<dbReference type="InterPro" id="IPR001573">
    <property type="entry name" value="AKAP_WSK"/>
</dbReference>
<sequence length="2017" mass="219312">GATSSSSAQLDSRCEEDAAAEQRTAEASDAADDTLLQRNGQISSINLNSKNPADEVNGHFEERVLVNGFVAVKEDGTEMTEDLQDVVSLQPNTKNERRDVINEDGVTVKEEALDVNTVNEVGFKKVFRYVGFKFTLKKDTCEKTLANDQVEKVAGTLEDSKKNDVKEKSTVAANIDTPDELLKSEETGQPEAAEPSQKTENETELDQGTGMEEHNVKVTPDKEKANMVETSPESEEPMSPIKQFFTQGIFASLRKKRKEDELQKDTKEEEELTVIDQIEDAETSERAEKRNTKCMCLDLPYIMHEEDKDSQPKGSKLLPEEELQHSIEKEMVQASQLKRLFRKFSSRRQSKATENVIEDEDKVTQQLESSLELTEIQTVEEPVVAEPKPAVEEQLADASPQESKKKSDSTVSWEALICGSSAKKRARKTTAEGETADNEKTTESPLESSFEGDYDHLTSSNEQDGEGESGSTWKAFKKMVTPKRKVRTGESSSSEHIPSDGEMNKEDSFSMKKLIAGRKKRKSDGRQEQTSSDETGKDAETGDEDDETPAIIPLSEYEIIEPESVLKEEQVEITIEHEMPEWNSEGLEQDAPNESEPKLEGKVSNNAGPLIIRVLSEDFEEVTDFISKYQQLSDIPEEGMIEETVETPISSSEWTTQGDTLAEDIVDLTADAVTAPEPASEELNGDNSTEMVSALSQLTESPRTSGHVTPVSAEYGVQMSNVILQEAVQSICMTPSVQSVTTKDDIQENLSVSFSPYIMQSTIPEETKVFVAHKKTEATAICTGLISQEIESVEEHLSAPLVETIPEVSDAVQTELVYDNLTDAAKVARLETDEVYEADVWEVKTECLEVIITNEEEAATETELDVEQVIKQLAEPLMEVATESQVVLMVDKKEECLTEPVTGIQLGSVEMAVVDKMQDEAVFDQVIPEHTHVQEAEGPLHSMLEEQPVHYIKVTAGVEKDSTDIEDKVPIEKVEVIHVDEIQVVIKDAISITAETDVDSVLEVVSADDSAVIVEDSSQKTEETGEEINIQQEIRDIPAEQSRGVVALEVDQSVETERISGSADESLSREELEEKQLDIASKEASLPEKVSVEEAAKVDKVAVYPNEMNTDLDNIRVEESASEEADSINTAEKDKLVVKDRQLFTKTESDESENQEVSEMTDKDVATDHVDTAHAITVTYVSEISNDVLEHKEITHPGDSSKVILTDLESVMSQNEARELEADKLGQDVEHSLETFKNEQTVKTTDKVKTGKVVEKVAITENTTKQSEEEEPVVHALTISELPKTTEQEEDTSTMPEISAEAIGVDQMYQTVVEKATEVKETSIQELKDNMTDVTKVESTGTTVIDLTVTAVSESVDQIDQEEETEETRPKCESPQLLEKTQAMELQVEKTERKDEMPSVIYLKEEASAVTTPEAAPIVQVPLLTSEMKAATPEVTVPEIQTQEPIELWAATLEVTEAKVETPVLEKAKLETAVVTELCLDTLVVTSVVSELEVETPVVTSIAGTVNTHDSTVTSLNQNTDNDTSMLSTVVENQDVEVPTVTHVPLDLVTPAMTLDSKSVVVAPAKDTSVGNLVVAELPVDPVVDPVEEMQNVRVTEGASTAEATVTGTIASCDGQVLEPPAVSVTPVKPTEALVANTSTMTPVLEVPDVTPKLETLTVDSAVVAPAVTPVVQTQVVVLVPSAEPPVVVTLAETQVAKTSVVSPVVETTVISITSALTTVTTMGQALVVTRVDKTTALVSETVTEAADPVEETLFESQQVETPALTPTAIATPVVETSALDSITVTHTASPVVKPAGAETSVVSPEVELSTVNSITVAETADLTPVVQTPALVSVIVKEAAHPVIPPMTAVVEISSLETPSNLAAMADAPVIIQEVTTQLAISEEAVAPPVHSAVVDDLMETSTGTPAPEALQVTPEVETPAVAPDFVTSAIASMVVTLVNPQPMIEKEVMTSVLQCISLEENAKGSLPTSTEPQSEMEDDVWEDAVDGIGDGQCRMMETDVLPQDTAVKQESDDAV</sequence>
<feature type="compositionally biased region" description="Polar residues" evidence="6">
    <location>
        <begin position="1"/>
        <end position="10"/>
    </location>
</feature>
<keyword evidence="3" id="KW-0112">Calmodulin-binding</keyword>
<keyword evidence="9" id="KW-1185">Reference proteome</keyword>
<keyword evidence="4" id="KW-0472">Membrane</keyword>
<dbReference type="GO" id="GO:0005516">
    <property type="term" value="F:calmodulin binding"/>
    <property type="evidence" value="ECO:0007669"/>
    <property type="project" value="UniProtKB-KW"/>
</dbReference>
<evidence type="ECO:0000256" key="1">
    <source>
        <dbReference type="ARBA" id="ARBA00004635"/>
    </source>
</evidence>
<evidence type="ECO:0000313" key="8">
    <source>
        <dbReference type="EMBL" id="KAI7804938.1"/>
    </source>
</evidence>
<dbReference type="PANTHER" id="PTHR23209:SF4">
    <property type="entry name" value="A-KINASE ANCHOR PROTEIN 12"/>
    <property type="match status" value="1"/>
</dbReference>
<dbReference type="GO" id="GO:0005737">
    <property type="term" value="C:cytoplasm"/>
    <property type="evidence" value="ECO:0007669"/>
    <property type="project" value="TreeGrafter"/>
</dbReference>
<keyword evidence="5" id="KW-0449">Lipoprotein</keyword>
<feature type="region of interest" description="Disordered" evidence="6">
    <location>
        <begin position="345"/>
        <end position="553"/>
    </location>
</feature>
<feature type="compositionally biased region" description="Basic and acidic residues" evidence="6">
    <location>
        <begin position="211"/>
        <end position="226"/>
    </location>
</feature>
<feature type="region of interest" description="Disordered" evidence="6">
    <location>
        <begin position="1"/>
        <end position="34"/>
    </location>
</feature>
<evidence type="ECO:0000256" key="2">
    <source>
        <dbReference type="ARBA" id="ARBA00022553"/>
    </source>
</evidence>
<keyword evidence="2" id="KW-0597">Phosphoprotein</keyword>
<name>A0A9W7WMJ8_TRIRA</name>
<feature type="compositionally biased region" description="Basic and acidic residues" evidence="6">
    <location>
        <begin position="497"/>
        <end position="510"/>
    </location>
</feature>
<comment type="caution">
    <text evidence="8">The sequence shown here is derived from an EMBL/GenBank/DDBJ whole genome shotgun (WGS) entry which is preliminary data.</text>
</comment>
<feature type="non-terminal residue" evidence="8">
    <location>
        <position position="2017"/>
    </location>
</feature>
<dbReference type="PANTHER" id="PTHR23209">
    <property type="entry name" value="A-KINASE ANCHOR PROTEIN 12"/>
    <property type="match status" value="1"/>
</dbReference>
<evidence type="ECO:0000256" key="6">
    <source>
        <dbReference type="SAM" id="MobiDB-lite"/>
    </source>
</evidence>